<gene>
    <name evidence="3" type="ORF">ACFFGY_08800</name>
</gene>
<evidence type="ECO:0000256" key="1">
    <source>
        <dbReference type="SAM" id="MobiDB-lite"/>
    </source>
</evidence>
<feature type="region of interest" description="Disordered" evidence="1">
    <location>
        <begin position="33"/>
        <end position="115"/>
    </location>
</feature>
<dbReference type="RefSeq" id="WP_377044100.1">
    <property type="nucleotide sequence ID" value="NZ_JBHLUN010000006.1"/>
</dbReference>
<keyword evidence="4" id="KW-1185">Reference proteome</keyword>
<dbReference type="EMBL" id="JBHLUN010000006">
    <property type="protein sequence ID" value="MFC0408342.1"/>
    <property type="molecule type" value="Genomic_DNA"/>
</dbReference>
<name>A0ABV6JRI1_9PROT</name>
<comment type="caution">
    <text evidence="3">The sequence shown here is derived from an EMBL/GenBank/DDBJ whole genome shotgun (WGS) entry which is preliminary data.</text>
</comment>
<accession>A0ABV6JRI1</accession>
<feature type="compositionally biased region" description="Polar residues" evidence="1">
    <location>
        <begin position="62"/>
        <end position="81"/>
    </location>
</feature>
<evidence type="ECO:0000313" key="4">
    <source>
        <dbReference type="Proteomes" id="UP001589865"/>
    </source>
</evidence>
<feature type="chain" id="PRO_5045061453" evidence="2">
    <location>
        <begin position="28"/>
        <end position="115"/>
    </location>
</feature>
<feature type="signal peptide" evidence="2">
    <location>
        <begin position="1"/>
        <end position="27"/>
    </location>
</feature>
<dbReference type="Proteomes" id="UP001589865">
    <property type="component" value="Unassembled WGS sequence"/>
</dbReference>
<reference evidence="3 4" key="1">
    <citation type="submission" date="2024-09" db="EMBL/GenBank/DDBJ databases">
        <authorList>
            <person name="Sun Q."/>
            <person name="Mori K."/>
        </authorList>
    </citation>
    <scope>NUCLEOTIDE SEQUENCE [LARGE SCALE GENOMIC DNA]</scope>
    <source>
        <strain evidence="3 4">TBRC 5777</strain>
    </source>
</reference>
<evidence type="ECO:0000313" key="3">
    <source>
        <dbReference type="EMBL" id="MFC0408342.1"/>
    </source>
</evidence>
<organism evidence="3 4">
    <name type="scientific">Roseomonas elaeocarpi</name>
    <dbReference type="NCBI Taxonomy" id="907779"/>
    <lineage>
        <taxon>Bacteria</taxon>
        <taxon>Pseudomonadati</taxon>
        <taxon>Pseudomonadota</taxon>
        <taxon>Alphaproteobacteria</taxon>
        <taxon>Acetobacterales</taxon>
        <taxon>Roseomonadaceae</taxon>
        <taxon>Roseomonas</taxon>
    </lineage>
</organism>
<sequence>MSRLRTIALSTLLATGLMAASPLGAFAADLQGSVSRFTPGSTPTDNSNATGSIARGGPVYSLGTSHSAAGSTPRDNSNATGSIARGGPVYAMQTSRFTVGSTPLDPTDAGSSAGM</sequence>
<feature type="compositionally biased region" description="Polar residues" evidence="1">
    <location>
        <begin position="33"/>
        <end position="51"/>
    </location>
</feature>
<evidence type="ECO:0000256" key="2">
    <source>
        <dbReference type="SAM" id="SignalP"/>
    </source>
</evidence>
<keyword evidence="2" id="KW-0732">Signal</keyword>
<protein>
    <submittedName>
        <fullName evidence="3">Uncharacterized protein</fullName>
    </submittedName>
</protein>
<feature type="compositionally biased region" description="Polar residues" evidence="1">
    <location>
        <begin position="92"/>
        <end position="101"/>
    </location>
</feature>
<proteinExistence type="predicted"/>